<dbReference type="KEGG" id="dya:Dyak_GE28807"/>
<dbReference type="AlphaFoldDB" id="A0A0R1E2I1"/>
<reference evidence="2 4" key="2">
    <citation type="journal article" date="2007" name="Nature">
        <title>Evolution of genes and genomes on the Drosophila phylogeny.</title>
        <authorList>
            <consortium name="Drosophila 12 Genomes Consortium"/>
            <person name="Clark A.G."/>
            <person name="Eisen M.B."/>
            <person name="Smith D.R."/>
            <person name="Bergman C.M."/>
            <person name="Oliver B."/>
            <person name="Markow T.A."/>
            <person name="Kaufman T.C."/>
            <person name="Kellis M."/>
            <person name="Gelbart W."/>
            <person name="Iyer V.N."/>
            <person name="Pollard D.A."/>
            <person name="Sackton T.B."/>
            <person name="Larracuente A.M."/>
            <person name="Singh N.D."/>
            <person name="Abad J.P."/>
            <person name="Abt D.N."/>
            <person name="Adryan B."/>
            <person name="Aguade M."/>
            <person name="Akashi H."/>
            <person name="Anderson W.W."/>
            <person name="Aquadro C.F."/>
            <person name="Ardell D.H."/>
            <person name="Arguello R."/>
            <person name="Artieri C.G."/>
            <person name="Barbash D.A."/>
            <person name="Barker D."/>
            <person name="Barsanti P."/>
            <person name="Batterham P."/>
            <person name="Batzoglou S."/>
            <person name="Begun D."/>
            <person name="Bhutkar A."/>
            <person name="Blanco E."/>
            <person name="Bosak S.A."/>
            <person name="Bradley R.K."/>
            <person name="Brand A.D."/>
            <person name="Brent M.R."/>
            <person name="Brooks A.N."/>
            <person name="Brown R.H."/>
            <person name="Butlin R.K."/>
            <person name="Caggese C."/>
            <person name="Calvi B.R."/>
            <person name="Bernardo de Carvalho A."/>
            <person name="Caspi A."/>
            <person name="Castrezana S."/>
            <person name="Celniker S.E."/>
            <person name="Chang J.L."/>
            <person name="Chapple C."/>
            <person name="Chatterji S."/>
            <person name="Chinwalla A."/>
            <person name="Civetta A."/>
            <person name="Clifton S.W."/>
            <person name="Comeron J.M."/>
            <person name="Costello J.C."/>
            <person name="Coyne J.A."/>
            <person name="Daub J."/>
            <person name="David R.G."/>
            <person name="Delcher A.L."/>
            <person name="Delehaunty K."/>
            <person name="Do C.B."/>
            <person name="Ebling H."/>
            <person name="Edwards K."/>
            <person name="Eickbush T."/>
            <person name="Evans J.D."/>
            <person name="Filipski A."/>
            <person name="Findeiss S."/>
            <person name="Freyhult E."/>
            <person name="Fulton L."/>
            <person name="Fulton R."/>
            <person name="Garcia A.C."/>
            <person name="Gardiner A."/>
            <person name="Garfield D.A."/>
            <person name="Garvin B.E."/>
            <person name="Gibson G."/>
            <person name="Gilbert D."/>
            <person name="Gnerre S."/>
            <person name="Godfrey J."/>
            <person name="Good R."/>
            <person name="Gotea V."/>
            <person name="Gravely B."/>
            <person name="Greenberg A.J."/>
            <person name="Griffiths-Jones S."/>
            <person name="Gross S."/>
            <person name="Guigo R."/>
            <person name="Gustafson E.A."/>
            <person name="Haerty W."/>
            <person name="Hahn M.W."/>
            <person name="Halligan D.L."/>
            <person name="Halpern A.L."/>
            <person name="Halter G.M."/>
            <person name="Han M.V."/>
            <person name="Heger A."/>
            <person name="Hillier L."/>
            <person name="Hinrichs A.S."/>
            <person name="Holmes I."/>
            <person name="Hoskins R.A."/>
            <person name="Hubisz M.J."/>
            <person name="Hultmark D."/>
            <person name="Huntley M.A."/>
            <person name="Jaffe D.B."/>
            <person name="Jagadeeshan S."/>
            <person name="Jeck W.R."/>
            <person name="Johnson J."/>
            <person name="Jones C.D."/>
            <person name="Jordan W.C."/>
            <person name="Karpen G.H."/>
            <person name="Kataoka E."/>
            <person name="Keightley P.D."/>
            <person name="Kheradpour P."/>
            <person name="Kirkness E.F."/>
            <person name="Koerich L.B."/>
            <person name="Kristiansen K."/>
            <person name="Kudrna D."/>
            <person name="Kulathinal R.J."/>
            <person name="Kumar S."/>
            <person name="Kwok R."/>
            <person name="Lander E."/>
            <person name="Langley C.H."/>
            <person name="Lapoint R."/>
            <person name="Lazzaro B.P."/>
            <person name="Lee S.J."/>
            <person name="Levesque L."/>
            <person name="Li R."/>
            <person name="Lin C.F."/>
            <person name="Lin M.F."/>
            <person name="Lindblad-Toh K."/>
            <person name="Llopart A."/>
            <person name="Long M."/>
            <person name="Low L."/>
            <person name="Lozovsky E."/>
            <person name="Lu J."/>
            <person name="Luo M."/>
            <person name="Machado C.A."/>
            <person name="Makalowski W."/>
            <person name="Marzo M."/>
            <person name="Matsuda M."/>
            <person name="Matzkin L."/>
            <person name="McAllister B."/>
            <person name="McBride C.S."/>
            <person name="McKernan B."/>
            <person name="McKernan K."/>
            <person name="Mendez-Lago M."/>
            <person name="Minx P."/>
            <person name="Mollenhauer M.U."/>
            <person name="Montooth K."/>
            <person name="Mount S.M."/>
            <person name="Mu X."/>
            <person name="Myers E."/>
            <person name="Negre B."/>
            <person name="Newfeld S."/>
            <person name="Nielsen R."/>
            <person name="Noor M.A."/>
            <person name="O'Grady P."/>
            <person name="Pachter L."/>
            <person name="Papaceit M."/>
            <person name="Parisi M.J."/>
            <person name="Parisi M."/>
            <person name="Parts L."/>
            <person name="Pedersen J.S."/>
            <person name="Pesole G."/>
            <person name="Phillippy A.M."/>
            <person name="Ponting C.P."/>
            <person name="Pop M."/>
            <person name="Porcelli D."/>
            <person name="Powell J.R."/>
            <person name="Prohaska S."/>
            <person name="Pruitt K."/>
            <person name="Puig M."/>
            <person name="Quesneville H."/>
            <person name="Ram K.R."/>
            <person name="Rand D."/>
            <person name="Rasmussen M.D."/>
            <person name="Reed L.K."/>
            <person name="Reenan R."/>
            <person name="Reily A."/>
            <person name="Remington K.A."/>
            <person name="Rieger T.T."/>
            <person name="Ritchie M.G."/>
            <person name="Robin C."/>
            <person name="Rogers Y.H."/>
            <person name="Rohde C."/>
            <person name="Rozas J."/>
            <person name="Rubenfield M.J."/>
            <person name="Ruiz A."/>
            <person name="Russo S."/>
            <person name="Salzberg S.L."/>
            <person name="Sanchez-Gracia A."/>
            <person name="Saranga D.J."/>
            <person name="Sato H."/>
            <person name="Schaeffer S.W."/>
            <person name="Schatz M.C."/>
            <person name="Schlenke T."/>
            <person name="Schwartz R."/>
            <person name="Segarra C."/>
            <person name="Singh R.S."/>
            <person name="Sirot L."/>
            <person name="Sirota M."/>
            <person name="Sisneros N.B."/>
            <person name="Smith C.D."/>
            <person name="Smith T.F."/>
            <person name="Spieth J."/>
            <person name="Stage D.E."/>
            <person name="Stark A."/>
            <person name="Stephan W."/>
            <person name="Strausberg R.L."/>
            <person name="Strempel S."/>
            <person name="Sturgill D."/>
            <person name="Sutton G."/>
            <person name="Sutton G.G."/>
            <person name="Tao W."/>
            <person name="Teichmann S."/>
            <person name="Tobari Y.N."/>
            <person name="Tomimura Y."/>
            <person name="Tsolas J.M."/>
            <person name="Valente V.L."/>
            <person name="Venter E."/>
            <person name="Venter J.C."/>
            <person name="Vicario S."/>
            <person name="Vieira F.G."/>
            <person name="Vilella A.J."/>
            <person name="Villasante A."/>
            <person name="Walenz B."/>
            <person name="Wang J."/>
            <person name="Wasserman M."/>
            <person name="Watts T."/>
            <person name="Wilson D."/>
            <person name="Wilson R.K."/>
            <person name="Wing R.A."/>
            <person name="Wolfner M.F."/>
            <person name="Wong A."/>
            <person name="Wong G.K."/>
            <person name="Wu C.I."/>
            <person name="Wu G."/>
            <person name="Yamamoto D."/>
            <person name="Yang H.P."/>
            <person name="Yang S.P."/>
            <person name="Yorke J.A."/>
            <person name="Yoshida K."/>
            <person name="Zdobnov E."/>
            <person name="Zhang P."/>
            <person name="Zhang Y."/>
            <person name="Zimin A.V."/>
            <person name="Baldwin J."/>
            <person name="Abdouelleil A."/>
            <person name="Abdulkadir J."/>
            <person name="Abebe A."/>
            <person name="Abera B."/>
            <person name="Abreu J."/>
            <person name="Acer S.C."/>
            <person name="Aftuck L."/>
            <person name="Alexander A."/>
            <person name="An P."/>
            <person name="Anderson E."/>
            <person name="Anderson S."/>
            <person name="Arachi H."/>
            <person name="Azer M."/>
            <person name="Bachantsang P."/>
            <person name="Barry A."/>
            <person name="Bayul T."/>
            <person name="Berlin A."/>
            <person name="Bessette D."/>
            <person name="Bloom T."/>
            <person name="Blye J."/>
            <person name="Boguslavskiy L."/>
            <person name="Bonnet C."/>
            <person name="Boukhgalter B."/>
            <person name="Bourzgui I."/>
            <person name="Brown A."/>
            <person name="Cahill P."/>
            <person name="Channer S."/>
            <person name="Cheshatsang Y."/>
            <person name="Chuda L."/>
            <person name="Citroen M."/>
            <person name="Collymore A."/>
            <person name="Cooke P."/>
            <person name="Costello M."/>
            <person name="D'Aco K."/>
            <person name="Daza R."/>
            <person name="De Haan G."/>
            <person name="DeGray S."/>
            <person name="DeMaso C."/>
            <person name="Dhargay N."/>
            <person name="Dooley K."/>
            <person name="Dooley E."/>
            <person name="Doricent M."/>
            <person name="Dorje P."/>
            <person name="Dorjee K."/>
            <person name="Dupes A."/>
            <person name="Elong R."/>
            <person name="Falk J."/>
            <person name="Farina A."/>
            <person name="Faro S."/>
            <person name="Ferguson D."/>
            <person name="Fisher S."/>
            <person name="Foley C.D."/>
            <person name="Franke A."/>
            <person name="Friedrich D."/>
            <person name="Gadbois L."/>
            <person name="Gearin G."/>
            <person name="Gearin C.R."/>
            <person name="Giannoukos G."/>
            <person name="Goode T."/>
            <person name="Graham J."/>
            <person name="Grandbois E."/>
            <person name="Grewal S."/>
            <person name="Gyaltsen K."/>
            <person name="Hafez N."/>
            <person name="Hagos B."/>
            <person name="Hall J."/>
            <person name="Henson C."/>
            <person name="Hollinger A."/>
            <person name="Honan T."/>
            <person name="Huard M.D."/>
            <person name="Hughes L."/>
            <person name="Hurhula B."/>
            <person name="Husby M.E."/>
            <person name="Kamat A."/>
            <person name="Kanga B."/>
            <person name="Kashin S."/>
            <person name="Khazanovich D."/>
            <person name="Kisner P."/>
            <person name="Lance K."/>
            <person name="Lara M."/>
            <person name="Lee W."/>
            <person name="Lennon N."/>
            <person name="Letendre F."/>
            <person name="LeVine R."/>
            <person name="Lipovsky A."/>
            <person name="Liu X."/>
            <person name="Liu J."/>
            <person name="Liu S."/>
            <person name="Lokyitsang T."/>
            <person name="Lokyitsang Y."/>
            <person name="Lubonja R."/>
            <person name="Lui A."/>
            <person name="MacDonald P."/>
            <person name="Magnisalis V."/>
            <person name="Maru K."/>
            <person name="Matthews C."/>
            <person name="McCusker W."/>
            <person name="McDonough S."/>
            <person name="Mehta T."/>
            <person name="Meldrim J."/>
            <person name="Meneus L."/>
            <person name="Mihai O."/>
            <person name="Mihalev A."/>
            <person name="Mihova T."/>
            <person name="Mittelman R."/>
            <person name="Mlenga V."/>
            <person name="Montmayeur A."/>
            <person name="Mulrain L."/>
            <person name="Navidi A."/>
            <person name="Naylor J."/>
            <person name="Negash T."/>
            <person name="Nguyen T."/>
            <person name="Nguyen N."/>
            <person name="Nicol R."/>
            <person name="Norbu C."/>
            <person name="Norbu N."/>
            <person name="Novod N."/>
            <person name="O'Neill B."/>
            <person name="Osman S."/>
            <person name="Markiewicz E."/>
            <person name="Oyono O.L."/>
            <person name="Patti C."/>
            <person name="Phunkhang P."/>
            <person name="Pierre F."/>
            <person name="Priest M."/>
            <person name="Raghuraman S."/>
            <person name="Rege F."/>
            <person name="Reyes R."/>
            <person name="Rise C."/>
            <person name="Rogov P."/>
            <person name="Ross K."/>
            <person name="Ryan E."/>
            <person name="Settipalli S."/>
            <person name="Shea T."/>
            <person name="Sherpa N."/>
            <person name="Shi L."/>
            <person name="Shih D."/>
            <person name="Sparrow T."/>
            <person name="Spaulding J."/>
            <person name="Stalker J."/>
            <person name="Stange-Thomann N."/>
            <person name="Stavropoulos S."/>
            <person name="Stone C."/>
            <person name="Strader C."/>
            <person name="Tesfaye S."/>
            <person name="Thomson T."/>
            <person name="Thoulutsang Y."/>
            <person name="Thoulutsang D."/>
            <person name="Topham K."/>
            <person name="Topping I."/>
            <person name="Tsamla T."/>
            <person name="Vassiliev H."/>
            <person name="Vo A."/>
            <person name="Wangchuk T."/>
            <person name="Wangdi T."/>
            <person name="Weiand M."/>
            <person name="Wilkinson J."/>
            <person name="Wilson A."/>
            <person name="Yadav S."/>
            <person name="Young G."/>
            <person name="Yu Q."/>
            <person name="Zembek L."/>
            <person name="Zhong D."/>
            <person name="Zimmer A."/>
            <person name="Zwirko Z."/>
            <person name="Jaffe D.B."/>
            <person name="Alvarez P."/>
            <person name="Brockman W."/>
            <person name="Butler J."/>
            <person name="Chin C."/>
            <person name="Gnerre S."/>
            <person name="Grabherr M."/>
            <person name="Kleber M."/>
            <person name="Mauceli E."/>
            <person name="MacCallum I."/>
        </authorList>
    </citation>
    <scope>NUCLEOTIDE SEQUENCE [LARGE SCALE GENOMIC DNA]</scope>
    <source>
        <strain evidence="2">Tai18E2</strain>
        <strain evidence="4">Tai18E2 / Tucson 14021-0261.01</strain>
    </source>
</reference>
<dbReference type="OrthoDB" id="7846671at2759"/>
<evidence type="ECO:0000313" key="3">
    <source>
        <dbReference type="EMBL" id="KRK01432.1"/>
    </source>
</evidence>
<dbReference type="EMBL" id="CM000159">
    <property type="protein sequence ID" value="KRK01432.1"/>
    <property type="molecule type" value="Genomic_DNA"/>
</dbReference>
<reference evidence="2 4" key="3">
    <citation type="journal article" date="2007" name="PLoS Biol.">
        <title>Principles of genome evolution in the Drosophila melanogaster species group.</title>
        <authorList>
            <person name="Ranz J.M."/>
            <person name="Maurin D."/>
            <person name="Chan Y.S."/>
            <person name="von Grotthuss M."/>
            <person name="Hillier L.W."/>
            <person name="Roote J."/>
            <person name="Ashburner M."/>
            <person name="Bergman C.M."/>
        </authorList>
    </citation>
    <scope>NUCLEOTIDE SEQUENCE [LARGE SCALE GENOMIC DNA]</scope>
    <source>
        <strain evidence="2">Tai18E2</strain>
        <strain evidence="4">Tai18E2 / Tucson 14021-0261.01</strain>
    </source>
</reference>
<name>A0A0R1E2I1_DROYA</name>
<evidence type="ECO:0000256" key="1">
    <source>
        <dbReference type="SAM" id="Phobius"/>
    </source>
</evidence>
<sequence length="73" mass="8686">MMLYMLAIDVILYFLLFPDFPLWAFLLFKLVFINRPLERVGVVLLNAVAKWYIYPLLVKWVALEEAKLNSEHL</sequence>
<dbReference type="EMBL" id="CM000159">
    <property type="protein sequence ID" value="KRK01431.1"/>
    <property type="molecule type" value="Genomic_DNA"/>
</dbReference>
<keyword evidence="4" id="KW-1185">Reference proteome</keyword>
<organism evidence="2 4">
    <name type="scientific">Drosophila yakuba</name>
    <name type="common">Fruit fly</name>
    <dbReference type="NCBI Taxonomy" id="7245"/>
    <lineage>
        <taxon>Eukaryota</taxon>
        <taxon>Metazoa</taxon>
        <taxon>Ecdysozoa</taxon>
        <taxon>Arthropoda</taxon>
        <taxon>Hexapoda</taxon>
        <taxon>Insecta</taxon>
        <taxon>Pterygota</taxon>
        <taxon>Neoptera</taxon>
        <taxon>Endopterygota</taxon>
        <taxon>Diptera</taxon>
        <taxon>Brachycera</taxon>
        <taxon>Muscomorpha</taxon>
        <taxon>Ephydroidea</taxon>
        <taxon>Drosophilidae</taxon>
        <taxon>Drosophila</taxon>
        <taxon>Sophophora</taxon>
    </lineage>
</organism>
<feature type="transmembrane region" description="Helical" evidence="1">
    <location>
        <begin position="40"/>
        <end position="63"/>
    </location>
</feature>
<protein>
    <submittedName>
        <fullName evidence="2">Uncharacterized protein, isoform A</fullName>
    </submittedName>
    <submittedName>
        <fullName evidence="3">Uncharacterized protein, isoform B</fullName>
    </submittedName>
</protein>
<dbReference type="Proteomes" id="UP000002282">
    <property type="component" value="Chromosome 3L"/>
</dbReference>
<evidence type="ECO:0000313" key="2">
    <source>
        <dbReference type="EMBL" id="KRK01431.1"/>
    </source>
</evidence>
<feature type="transmembrane region" description="Helical" evidence="1">
    <location>
        <begin position="6"/>
        <end position="28"/>
    </location>
</feature>
<evidence type="ECO:0000313" key="4">
    <source>
        <dbReference type="Proteomes" id="UP000002282"/>
    </source>
</evidence>
<reference evidence="2" key="4">
    <citation type="submission" date="2015-11" db="EMBL/GenBank/DDBJ databases">
        <authorList>
            <consortium name="FlyBase"/>
        </authorList>
    </citation>
    <scope>NUCLEOTIDE SEQUENCE</scope>
    <source>
        <strain evidence="2">Tai18E2</strain>
    </source>
</reference>
<keyword evidence="1" id="KW-0472">Membrane</keyword>
<keyword evidence="1" id="KW-0812">Transmembrane</keyword>
<accession>A0A0R1E2I1</accession>
<gene>
    <name evidence="2" type="primary">Dyak\GE28807</name>
    <name evidence="2" type="ORF">Dyak_GE28807</name>
</gene>
<keyword evidence="1" id="KW-1133">Transmembrane helix</keyword>
<proteinExistence type="predicted"/>
<reference evidence="2" key="1">
    <citation type="submission" date="2006-01" db="EMBL/GenBank/DDBJ databases">
        <title>The Genome of Drosophila yakuba.</title>
        <authorList>
            <consortium name="The Drosophila yakuba Sequencing Consortium"/>
        </authorList>
    </citation>
    <scope>NUCLEOTIDE SEQUENCE</scope>
    <source>
        <strain evidence="2">Tai18E2</strain>
    </source>
</reference>